<protein>
    <submittedName>
        <fullName evidence="2">Uncharacterized protein</fullName>
    </submittedName>
</protein>
<reference evidence="2 3" key="1">
    <citation type="submission" date="2020-08" db="EMBL/GenBank/DDBJ databases">
        <title>Plant Genome Project.</title>
        <authorList>
            <person name="Zhang R.-G."/>
        </authorList>
    </citation>
    <scope>NUCLEOTIDE SEQUENCE [LARGE SCALE GENOMIC DNA]</scope>
    <source>
        <tissue evidence="2">Rhizome</tissue>
    </source>
</reference>
<gene>
    <name evidence="2" type="ORF">ZIOFF_042783</name>
</gene>
<feature type="region of interest" description="Disordered" evidence="1">
    <location>
        <begin position="38"/>
        <end position="57"/>
    </location>
</feature>
<evidence type="ECO:0000256" key="1">
    <source>
        <dbReference type="SAM" id="MobiDB-lite"/>
    </source>
</evidence>
<organism evidence="2 3">
    <name type="scientific">Zingiber officinale</name>
    <name type="common">Ginger</name>
    <name type="synonym">Amomum zingiber</name>
    <dbReference type="NCBI Taxonomy" id="94328"/>
    <lineage>
        <taxon>Eukaryota</taxon>
        <taxon>Viridiplantae</taxon>
        <taxon>Streptophyta</taxon>
        <taxon>Embryophyta</taxon>
        <taxon>Tracheophyta</taxon>
        <taxon>Spermatophyta</taxon>
        <taxon>Magnoliopsida</taxon>
        <taxon>Liliopsida</taxon>
        <taxon>Zingiberales</taxon>
        <taxon>Zingiberaceae</taxon>
        <taxon>Zingiber</taxon>
    </lineage>
</organism>
<dbReference type="AlphaFoldDB" id="A0A8J5KP23"/>
<comment type="caution">
    <text evidence="2">The sequence shown here is derived from an EMBL/GenBank/DDBJ whole genome shotgun (WGS) entry which is preliminary data.</text>
</comment>
<keyword evidence="3" id="KW-1185">Reference proteome</keyword>
<name>A0A8J5KP23_ZINOF</name>
<evidence type="ECO:0000313" key="3">
    <source>
        <dbReference type="Proteomes" id="UP000734854"/>
    </source>
</evidence>
<accession>A0A8J5KP23</accession>
<dbReference type="EMBL" id="JACMSC010000012">
    <property type="protein sequence ID" value="KAG6494993.1"/>
    <property type="molecule type" value="Genomic_DNA"/>
</dbReference>
<sequence>MRARSFLIHESVSSASRSSICDGSKSLFASSRSVSVPGMASGIGESSSSSSGDPQSSSFSEIVAAMMQVALNATSVTLNLLNALSARPSSRKKSWYLSMAEGRIPLTHGVHHVHGFPQEVHNGQQADVYLKALLFLVGALVDCE</sequence>
<evidence type="ECO:0000313" key="2">
    <source>
        <dbReference type="EMBL" id="KAG6494993.1"/>
    </source>
</evidence>
<proteinExistence type="predicted"/>
<dbReference type="Proteomes" id="UP000734854">
    <property type="component" value="Unassembled WGS sequence"/>
</dbReference>